<dbReference type="PROSITE" id="PS50082">
    <property type="entry name" value="WD_REPEATS_2"/>
    <property type="match status" value="2"/>
</dbReference>
<name>A0ABY6LCH2_9ARAC</name>
<evidence type="ECO:0000256" key="5">
    <source>
        <dbReference type="SAM" id="Phobius"/>
    </source>
</evidence>
<keyword evidence="7" id="KW-1185">Reference proteome</keyword>
<proteinExistence type="predicted"/>
<dbReference type="PROSITE" id="PS00678">
    <property type="entry name" value="WD_REPEATS_1"/>
    <property type="match status" value="1"/>
</dbReference>
<dbReference type="PROSITE" id="PS50294">
    <property type="entry name" value="WD_REPEATS_REGION"/>
    <property type="match status" value="1"/>
</dbReference>
<organism evidence="6 7">
    <name type="scientific">Cordylochernes scorpioides</name>
    <dbReference type="NCBI Taxonomy" id="51811"/>
    <lineage>
        <taxon>Eukaryota</taxon>
        <taxon>Metazoa</taxon>
        <taxon>Ecdysozoa</taxon>
        <taxon>Arthropoda</taxon>
        <taxon>Chelicerata</taxon>
        <taxon>Arachnida</taxon>
        <taxon>Pseudoscorpiones</taxon>
        <taxon>Cheliferoidea</taxon>
        <taxon>Chernetidae</taxon>
        <taxon>Cordylochernes</taxon>
    </lineage>
</organism>
<evidence type="ECO:0000313" key="6">
    <source>
        <dbReference type="EMBL" id="UYV78127.1"/>
    </source>
</evidence>
<feature type="transmembrane region" description="Helical" evidence="5">
    <location>
        <begin position="7"/>
        <end position="28"/>
    </location>
</feature>
<accession>A0ABY6LCH2</accession>
<keyword evidence="5" id="KW-0812">Transmembrane</keyword>
<dbReference type="InterPro" id="IPR015943">
    <property type="entry name" value="WD40/YVTN_repeat-like_dom_sf"/>
</dbReference>
<keyword evidence="1 4" id="KW-0853">WD repeat</keyword>
<evidence type="ECO:0000256" key="2">
    <source>
        <dbReference type="ARBA" id="ARBA00022737"/>
    </source>
</evidence>
<dbReference type="InterPro" id="IPR019775">
    <property type="entry name" value="WD40_repeat_CS"/>
</dbReference>
<feature type="repeat" description="WD" evidence="4">
    <location>
        <begin position="220"/>
        <end position="256"/>
    </location>
</feature>
<dbReference type="InterPro" id="IPR001680">
    <property type="entry name" value="WD40_rpt"/>
</dbReference>
<evidence type="ECO:0000313" key="7">
    <source>
        <dbReference type="Proteomes" id="UP001235939"/>
    </source>
</evidence>
<dbReference type="EMBL" id="CP092878">
    <property type="protein sequence ID" value="UYV78127.1"/>
    <property type="molecule type" value="Genomic_DNA"/>
</dbReference>
<feature type="repeat" description="WD" evidence="4">
    <location>
        <begin position="266"/>
        <end position="301"/>
    </location>
</feature>
<dbReference type="Proteomes" id="UP001235939">
    <property type="component" value="Chromosome 16"/>
</dbReference>
<dbReference type="InterPro" id="IPR051972">
    <property type="entry name" value="Glutamate-rich_WD_repeat"/>
</dbReference>
<protein>
    <recommendedName>
        <fullName evidence="3">Glutamate-rich WD repeat-containing protein 1</fullName>
    </recommendedName>
</protein>
<dbReference type="InterPro" id="IPR036322">
    <property type="entry name" value="WD40_repeat_dom_sf"/>
</dbReference>
<gene>
    <name evidence="6" type="ORF">LAZ67_16000195</name>
</gene>
<sequence length="365" mass="41336">MDLGSPWVILGVFHLGSPWVILGVFHLGSPWVILEHPCMSFDVIQDSLGENRGDQYPLTIYLVSGTSMSNFFNNSLLPDTTMTSVQIEHRSCVNRIKVANLPGRQIAATWSDQGQVRLWDLQSHLAAVDGHPGANYHTRPIFTYALSWSSLVPGKLASGANDSRIFLWYVTEEGWRVYNTPPLRAPVLCEGHPIIASCSSDHTVNVWDDRTFIKSPVLSISAHNVEVNAIAWNKNQPHHLLSGGDDGVVKIWDLRNIKDQVPAIQITHHEKAINSVEWHPTNKNCFPVASGDNTVTHWDLSLEPEENVPRFHKFEYECQSEIKELHWHPQMAEVLITTANSGFTLYKPDYDFYRADYVMEEEDEE</sequence>
<dbReference type="SMART" id="SM00320">
    <property type="entry name" value="WD40"/>
    <property type="match status" value="5"/>
</dbReference>
<dbReference type="InterPro" id="IPR020472">
    <property type="entry name" value="WD40_PAC1"/>
</dbReference>
<keyword evidence="5" id="KW-0472">Membrane</keyword>
<dbReference type="PANTHER" id="PTHR45903:SF1">
    <property type="entry name" value="GLUTAMATE-RICH WD REPEAT-CONTAINING PROTEIN 1"/>
    <property type="match status" value="1"/>
</dbReference>
<keyword evidence="2" id="KW-0677">Repeat</keyword>
<evidence type="ECO:0000256" key="4">
    <source>
        <dbReference type="PROSITE-ProRule" id="PRU00221"/>
    </source>
</evidence>
<keyword evidence="5" id="KW-1133">Transmembrane helix</keyword>
<dbReference type="PRINTS" id="PR00320">
    <property type="entry name" value="GPROTEINBRPT"/>
</dbReference>
<reference evidence="6 7" key="1">
    <citation type="submission" date="2022-01" db="EMBL/GenBank/DDBJ databases">
        <title>A chromosomal length assembly of Cordylochernes scorpioides.</title>
        <authorList>
            <person name="Zeh D."/>
            <person name="Zeh J."/>
        </authorList>
    </citation>
    <scope>NUCLEOTIDE SEQUENCE [LARGE SCALE GENOMIC DNA]</scope>
    <source>
        <strain evidence="6">IN4F17</strain>
        <tissue evidence="6">Whole Body</tissue>
    </source>
</reference>
<dbReference type="SUPFAM" id="SSF50978">
    <property type="entry name" value="WD40 repeat-like"/>
    <property type="match status" value="1"/>
</dbReference>
<dbReference type="PANTHER" id="PTHR45903">
    <property type="entry name" value="GLUTAMATE-RICH WD REPEAT-CONTAINING PROTEIN 1"/>
    <property type="match status" value="1"/>
</dbReference>
<evidence type="ECO:0000256" key="3">
    <source>
        <dbReference type="ARBA" id="ARBA00040876"/>
    </source>
</evidence>
<dbReference type="Pfam" id="PF00400">
    <property type="entry name" value="WD40"/>
    <property type="match status" value="3"/>
</dbReference>
<evidence type="ECO:0000256" key="1">
    <source>
        <dbReference type="ARBA" id="ARBA00022574"/>
    </source>
</evidence>
<dbReference type="Gene3D" id="2.130.10.10">
    <property type="entry name" value="YVTN repeat-like/Quinoprotein amine dehydrogenase"/>
    <property type="match status" value="1"/>
</dbReference>